<name>A0A075B3W3_ROZAC</name>
<gene>
    <name evidence="1" type="ORF">O9G_002636</name>
</gene>
<proteinExistence type="predicted"/>
<dbReference type="EMBL" id="KE560790">
    <property type="protein sequence ID" value="EPZ35628.1"/>
    <property type="molecule type" value="Genomic_DNA"/>
</dbReference>
<dbReference type="Gene3D" id="1.10.167.10">
    <property type="entry name" value="Regulator of G-protein Signalling 4, domain 2"/>
    <property type="match status" value="1"/>
</dbReference>
<sequence length="110" mass="13420">MDQENVLFLQDLEDYRNIYCYWHNLLTDKPVIAKEFIQRQRLFRLRTKLSDLNEINNNFPTCTLLYSKYLDERSEFQLNIPLKISNEVKRAFLKGYYHPNSFNIVENEHQ</sequence>
<accession>A0A075B3W3</accession>
<dbReference type="SUPFAM" id="SSF48097">
    <property type="entry name" value="Regulator of G-protein signaling, RGS"/>
    <property type="match status" value="1"/>
</dbReference>
<dbReference type="AlphaFoldDB" id="A0A075B3W3"/>
<dbReference type="InterPro" id="IPR044926">
    <property type="entry name" value="RGS_subdomain_2"/>
</dbReference>
<dbReference type="HOGENOM" id="CLU_2172503_0_0_1"/>
<evidence type="ECO:0000313" key="2">
    <source>
        <dbReference type="Proteomes" id="UP000030755"/>
    </source>
</evidence>
<organism evidence="1 2">
    <name type="scientific">Rozella allomycis (strain CSF55)</name>
    <dbReference type="NCBI Taxonomy" id="988480"/>
    <lineage>
        <taxon>Eukaryota</taxon>
        <taxon>Fungi</taxon>
        <taxon>Fungi incertae sedis</taxon>
        <taxon>Cryptomycota</taxon>
        <taxon>Cryptomycota incertae sedis</taxon>
        <taxon>Rozella</taxon>
    </lineage>
</organism>
<keyword evidence="2" id="KW-1185">Reference proteome</keyword>
<dbReference type="InterPro" id="IPR036305">
    <property type="entry name" value="RGS_sf"/>
</dbReference>
<protein>
    <submittedName>
        <fullName evidence="1">Uncharacterized protein</fullName>
    </submittedName>
</protein>
<dbReference type="Proteomes" id="UP000030755">
    <property type="component" value="Unassembled WGS sequence"/>
</dbReference>
<reference evidence="1 2" key="1">
    <citation type="journal article" date="2013" name="Curr. Biol.">
        <title>Shared signatures of parasitism and phylogenomics unite Cryptomycota and microsporidia.</title>
        <authorList>
            <person name="James T.Y."/>
            <person name="Pelin A."/>
            <person name="Bonen L."/>
            <person name="Ahrendt S."/>
            <person name="Sain D."/>
            <person name="Corradi N."/>
            <person name="Stajich J.E."/>
        </authorList>
    </citation>
    <scope>NUCLEOTIDE SEQUENCE [LARGE SCALE GENOMIC DNA]</scope>
    <source>
        <strain evidence="1 2">CSF55</strain>
    </source>
</reference>
<evidence type="ECO:0000313" key="1">
    <source>
        <dbReference type="EMBL" id="EPZ35628.1"/>
    </source>
</evidence>